<gene>
    <name evidence="1" type="ORF">ACFO3J_35470</name>
</gene>
<proteinExistence type="predicted"/>
<evidence type="ECO:0000313" key="1">
    <source>
        <dbReference type="EMBL" id="MFC4036699.1"/>
    </source>
</evidence>
<accession>A0ABV8I0H6</accession>
<sequence length="64" mass="6772">MSAQTITRRFTAPADAPERAAVDALITEPEASISGAPAYSPQASVLLLLLLLLSPKEPAEPREK</sequence>
<evidence type="ECO:0000313" key="2">
    <source>
        <dbReference type="Proteomes" id="UP001595765"/>
    </source>
</evidence>
<comment type="caution">
    <text evidence="1">The sequence shown here is derived from an EMBL/GenBank/DDBJ whole genome shotgun (WGS) entry which is preliminary data.</text>
</comment>
<name>A0ABV8I0H6_9ACTN</name>
<protein>
    <submittedName>
        <fullName evidence="1">Uncharacterized protein</fullName>
    </submittedName>
</protein>
<dbReference type="RefSeq" id="WP_386438853.1">
    <property type="nucleotide sequence ID" value="NZ_JBHSBB010000053.1"/>
</dbReference>
<dbReference type="Proteomes" id="UP001595765">
    <property type="component" value="Unassembled WGS sequence"/>
</dbReference>
<organism evidence="1 2">
    <name type="scientific">Streptomyces polygonati</name>
    <dbReference type="NCBI Taxonomy" id="1617087"/>
    <lineage>
        <taxon>Bacteria</taxon>
        <taxon>Bacillati</taxon>
        <taxon>Actinomycetota</taxon>
        <taxon>Actinomycetes</taxon>
        <taxon>Kitasatosporales</taxon>
        <taxon>Streptomycetaceae</taxon>
        <taxon>Streptomyces</taxon>
    </lineage>
</organism>
<reference evidence="2" key="1">
    <citation type="journal article" date="2019" name="Int. J. Syst. Evol. Microbiol.">
        <title>The Global Catalogue of Microorganisms (GCM) 10K type strain sequencing project: providing services to taxonomists for standard genome sequencing and annotation.</title>
        <authorList>
            <consortium name="The Broad Institute Genomics Platform"/>
            <consortium name="The Broad Institute Genome Sequencing Center for Infectious Disease"/>
            <person name="Wu L."/>
            <person name="Ma J."/>
        </authorList>
    </citation>
    <scope>NUCLEOTIDE SEQUENCE [LARGE SCALE GENOMIC DNA]</scope>
    <source>
        <strain evidence="2">CGMCC 4.7237</strain>
    </source>
</reference>
<keyword evidence="2" id="KW-1185">Reference proteome</keyword>
<dbReference type="EMBL" id="JBHSBB010000053">
    <property type="protein sequence ID" value="MFC4036699.1"/>
    <property type="molecule type" value="Genomic_DNA"/>
</dbReference>